<dbReference type="PANTHER" id="PTHR14269:SF62">
    <property type="entry name" value="CDP-DIACYLGLYCEROL--GLYCEROL-3-PHOSPHATE 3-PHOSPHATIDYLTRANSFERASE 1, CHLOROPLASTIC"/>
    <property type="match status" value="1"/>
</dbReference>
<evidence type="ECO:0000256" key="12">
    <source>
        <dbReference type="SAM" id="Phobius"/>
    </source>
</evidence>
<dbReference type="InterPro" id="IPR043130">
    <property type="entry name" value="CDP-OH_PTrfase_TM_dom"/>
</dbReference>
<evidence type="ECO:0000313" key="13">
    <source>
        <dbReference type="EMBL" id="KAG5190132.1"/>
    </source>
</evidence>
<comment type="subcellular location">
    <subcellularLocation>
        <location evidence="1">Membrane</location>
        <topology evidence="1">Multi-pass membrane protein</topology>
    </subcellularLocation>
</comment>
<dbReference type="PANTHER" id="PTHR14269">
    <property type="entry name" value="CDP-DIACYLGLYCEROL--GLYCEROL-3-PHOSPHATE 3-PHOSPHATIDYLTRANSFERASE-RELATED"/>
    <property type="match status" value="1"/>
</dbReference>
<reference evidence="13" key="1">
    <citation type="submission" date="2021-02" db="EMBL/GenBank/DDBJ databases">
        <title>First Annotated Genome of the Yellow-green Alga Tribonema minus.</title>
        <authorList>
            <person name="Mahan K.M."/>
        </authorList>
    </citation>
    <scope>NUCLEOTIDE SEQUENCE</scope>
    <source>
        <strain evidence="13">UTEX B ZZ1240</strain>
    </source>
</reference>
<keyword evidence="14" id="KW-1185">Reference proteome</keyword>
<evidence type="ECO:0000256" key="10">
    <source>
        <dbReference type="ARBA" id="ARBA00023264"/>
    </source>
</evidence>
<feature type="transmembrane region" description="Helical" evidence="12">
    <location>
        <begin position="176"/>
        <end position="198"/>
    </location>
</feature>
<keyword evidence="10" id="KW-1208">Phospholipid metabolism</keyword>
<keyword evidence="4 11" id="KW-0808">Transferase</keyword>
<dbReference type="GO" id="GO:0008444">
    <property type="term" value="F:CDP-diacylglycerol-glycerol-3-phosphate 3-phosphatidyltransferase activity"/>
    <property type="evidence" value="ECO:0007669"/>
    <property type="project" value="InterPro"/>
</dbReference>
<dbReference type="EMBL" id="JAFCMP010000038">
    <property type="protein sequence ID" value="KAG5190132.1"/>
    <property type="molecule type" value="Genomic_DNA"/>
</dbReference>
<comment type="similarity">
    <text evidence="2 11">Belongs to the CDP-alcohol phosphatidyltransferase class-I family.</text>
</comment>
<evidence type="ECO:0000256" key="8">
    <source>
        <dbReference type="ARBA" id="ARBA00023136"/>
    </source>
</evidence>
<evidence type="ECO:0000313" key="14">
    <source>
        <dbReference type="Proteomes" id="UP000664859"/>
    </source>
</evidence>
<evidence type="ECO:0000256" key="1">
    <source>
        <dbReference type="ARBA" id="ARBA00004141"/>
    </source>
</evidence>
<evidence type="ECO:0000256" key="5">
    <source>
        <dbReference type="ARBA" id="ARBA00022692"/>
    </source>
</evidence>
<dbReference type="Gene3D" id="1.20.120.1760">
    <property type="match status" value="1"/>
</dbReference>
<keyword evidence="5 12" id="KW-0812">Transmembrane</keyword>
<name>A0A835ZDG0_9STRA</name>
<dbReference type="GO" id="GO:0046474">
    <property type="term" value="P:glycerophospholipid biosynthetic process"/>
    <property type="evidence" value="ECO:0007669"/>
    <property type="project" value="TreeGrafter"/>
</dbReference>
<keyword evidence="6 12" id="KW-1133">Transmembrane helix</keyword>
<organism evidence="13 14">
    <name type="scientific">Tribonema minus</name>
    <dbReference type="NCBI Taxonomy" id="303371"/>
    <lineage>
        <taxon>Eukaryota</taxon>
        <taxon>Sar</taxon>
        <taxon>Stramenopiles</taxon>
        <taxon>Ochrophyta</taxon>
        <taxon>PX clade</taxon>
        <taxon>Xanthophyceae</taxon>
        <taxon>Tribonematales</taxon>
        <taxon>Tribonemataceae</taxon>
        <taxon>Tribonema</taxon>
    </lineage>
</organism>
<evidence type="ECO:0000256" key="7">
    <source>
        <dbReference type="ARBA" id="ARBA00023098"/>
    </source>
</evidence>
<sequence length="236" mass="25116">MRGGGADEGVNSRKHRTISRTAPGLLVVGEGSLAEVEGVNTPTLWNVPNILTLARLICVPILGFLFYAPIANRNIWCAALFAGAAITDWLDGWWARKFNIASPFGAFLDPVADKLIVAVAMILLSERLGEWMTVCTSIILCREIAVSALREWMAQIGARGVVKVGMAGKCKTAAQMVALTTLLLLQPSAAPAILPPVAFDAGKWLMIFSAVLTVTSGTGYLQAAWPALMGKDAHGK</sequence>
<dbReference type="Pfam" id="PF01066">
    <property type="entry name" value="CDP-OH_P_transf"/>
    <property type="match status" value="1"/>
</dbReference>
<dbReference type="Proteomes" id="UP000664859">
    <property type="component" value="Unassembled WGS sequence"/>
</dbReference>
<keyword evidence="7" id="KW-0443">Lipid metabolism</keyword>
<dbReference type="InterPro" id="IPR000462">
    <property type="entry name" value="CDP-OH_P_trans"/>
</dbReference>
<dbReference type="InterPro" id="IPR004570">
    <property type="entry name" value="Phosphatidylglycerol_P_synth"/>
</dbReference>
<gene>
    <name evidence="13" type="ORF">JKP88DRAFT_352793</name>
</gene>
<evidence type="ECO:0000256" key="2">
    <source>
        <dbReference type="ARBA" id="ARBA00010441"/>
    </source>
</evidence>
<dbReference type="PROSITE" id="PS00379">
    <property type="entry name" value="CDP_ALCOHOL_P_TRANSF"/>
    <property type="match status" value="1"/>
</dbReference>
<evidence type="ECO:0000256" key="11">
    <source>
        <dbReference type="RuleBase" id="RU003750"/>
    </source>
</evidence>
<dbReference type="GO" id="GO:0016020">
    <property type="term" value="C:membrane"/>
    <property type="evidence" value="ECO:0007669"/>
    <property type="project" value="UniProtKB-SubCell"/>
</dbReference>
<evidence type="ECO:0000256" key="4">
    <source>
        <dbReference type="ARBA" id="ARBA00022679"/>
    </source>
</evidence>
<keyword evidence="3" id="KW-0444">Lipid biosynthesis</keyword>
<dbReference type="OrthoDB" id="10020554at2759"/>
<accession>A0A835ZDG0</accession>
<evidence type="ECO:0000256" key="3">
    <source>
        <dbReference type="ARBA" id="ARBA00022516"/>
    </source>
</evidence>
<keyword evidence="9" id="KW-0594">Phospholipid biosynthesis</keyword>
<evidence type="ECO:0000256" key="6">
    <source>
        <dbReference type="ARBA" id="ARBA00022989"/>
    </source>
</evidence>
<keyword evidence="8 12" id="KW-0472">Membrane</keyword>
<protein>
    <submittedName>
        <fullName evidence="13">CDP-diacylglycerol--glycerol-3-phosphate 3-phosphatidyltransferase</fullName>
    </submittedName>
</protein>
<evidence type="ECO:0000256" key="9">
    <source>
        <dbReference type="ARBA" id="ARBA00023209"/>
    </source>
</evidence>
<dbReference type="InterPro" id="IPR048254">
    <property type="entry name" value="CDP_ALCOHOL_P_TRANSF_CS"/>
</dbReference>
<feature type="transmembrane region" description="Helical" evidence="12">
    <location>
        <begin position="50"/>
        <end position="68"/>
    </location>
</feature>
<proteinExistence type="inferred from homology"/>
<dbReference type="NCBIfam" id="TIGR00560">
    <property type="entry name" value="pgsA"/>
    <property type="match status" value="1"/>
</dbReference>
<comment type="caution">
    <text evidence="13">The sequence shown here is derived from an EMBL/GenBank/DDBJ whole genome shotgun (WGS) entry which is preliminary data.</text>
</comment>
<dbReference type="InterPro" id="IPR050324">
    <property type="entry name" value="CDP-alcohol_PTase-I"/>
</dbReference>
<feature type="transmembrane region" description="Helical" evidence="12">
    <location>
        <begin position="204"/>
        <end position="228"/>
    </location>
</feature>
<dbReference type="AlphaFoldDB" id="A0A835ZDG0"/>